<protein>
    <submittedName>
        <fullName evidence="10">Cysteine desulfurase</fullName>
    </submittedName>
</protein>
<dbReference type="EMBL" id="FOPW01000017">
    <property type="protein sequence ID" value="SFH84813.1"/>
    <property type="molecule type" value="Genomic_DNA"/>
</dbReference>
<comment type="cofactor">
    <cofactor evidence="1">
        <name>pyridoxal 5'-phosphate</name>
        <dbReference type="ChEBI" id="CHEBI:597326"/>
    </cofactor>
</comment>
<comment type="similarity">
    <text evidence="2">Belongs to the class-V pyridoxal-phosphate-dependent aminotransferase family. NifS/IscS subfamily.</text>
</comment>
<sequence>MGEGDDHRHPLDCKMAGMVVYLDHAATTPMLPAAIAAYAEAMSVVGNPASVHSQGQNAKRMLEESREIVATSLACDPIEVVFTGSGTEAINLGIKGLYWARAPRRRILVPGGEHHATLDTVEWLAQHEDAIVEWIPLDDRGRIDLGALEAAIARDPLDIALVSVIMANNEVGTIEPVAEVAALASAHGIPVHVDAVAAYGYIPVDFRILAAAGVSALSVSAHKVRGPVGIGALVLGRATTVEPLIHGGGQQRKVRSGTQDVAAAVSFAVAASALIAHGDENARLMALRDRVIAGVALVAPGAQLNGDPTHRLPGNAHFSFPGCEGDSLLFALDVAGVSVSTGSACQAGVPEPSHVLRAMGRSEVESRGALRITVGHTSTDADVDALLAALPAAHALALAAGMADRVPGH</sequence>
<keyword evidence="5" id="KW-0663">Pyridoxal phosphate</keyword>
<accession>A0ABY1EHB5</accession>
<proteinExistence type="inferred from homology"/>
<evidence type="ECO:0000259" key="9">
    <source>
        <dbReference type="Pfam" id="PF00266"/>
    </source>
</evidence>
<dbReference type="PANTHER" id="PTHR11601:SF34">
    <property type="entry name" value="CYSTEINE DESULFURASE"/>
    <property type="match status" value="1"/>
</dbReference>
<dbReference type="InterPro" id="IPR015422">
    <property type="entry name" value="PyrdxlP-dep_Trfase_small"/>
</dbReference>
<evidence type="ECO:0000256" key="5">
    <source>
        <dbReference type="ARBA" id="ARBA00022898"/>
    </source>
</evidence>
<dbReference type="Gene3D" id="3.90.1150.10">
    <property type="entry name" value="Aspartate Aminotransferase, domain 1"/>
    <property type="match status" value="1"/>
</dbReference>
<evidence type="ECO:0000313" key="10">
    <source>
        <dbReference type="EMBL" id="SFH84813.1"/>
    </source>
</evidence>
<comment type="catalytic activity">
    <reaction evidence="8">
        <text>(sulfur carrier)-H + L-cysteine = (sulfur carrier)-SH + L-alanine</text>
        <dbReference type="Rhea" id="RHEA:43892"/>
        <dbReference type="Rhea" id="RHEA-COMP:14737"/>
        <dbReference type="Rhea" id="RHEA-COMP:14739"/>
        <dbReference type="ChEBI" id="CHEBI:29917"/>
        <dbReference type="ChEBI" id="CHEBI:35235"/>
        <dbReference type="ChEBI" id="CHEBI:57972"/>
        <dbReference type="ChEBI" id="CHEBI:64428"/>
        <dbReference type="EC" id="2.8.1.7"/>
    </reaction>
</comment>
<gene>
    <name evidence="10" type="ORF">SAMN05216274_11772</name>
</gene>
<keyword evidence="6" id="KW-0408">Iron</keyword>
<feature type="domain" description="Aminotransferase class V" evidence="9">
    <location>
        <begin position="20"/>
        <end position="386"/>
    </location>
</feature>
<evidence type="ECO:0000313" key="11">
    <source>
        <dbReference type="Proteomes" id="UP000199681"/>
    </source>
</evidence>
<organism evidence="10 11">
    <name type="scientific">Cryobacterium levicorallinum</name>
    <dbReference type="NCBI Taxonomy" id="995038"/>
    <lineage>
        <taxon>Bacteria</taxon>
        <taxon>Bacillati</taxon>
        <taxon>Actinomycetota</taxon>
        <taxon>Actinomycetes</taxon>
        <taxon>Micrococcales</taxon>
        <taxon>Microbacteriaceae</taxon>
        <taxon>Cryobacterium</taxon>
    </lineage>
</organism>
<evidence type="ECO:0000256" key="4">
    <source>
        <dbReference type="ARBA" id="ARBA00022723"/>
    </source>
</evidence>
<dbReference type="InterPro" id="IPR015424">
    <property type="entry name" value="PyrdxlP-dep_Trfase"/>
</dbReference>
<dbReference type="Pfam" id="PF00266">
    <property type="entry name" value="Aminotran_5"/>
    <property type="match status" value="1"/>
</dbReference>
<dbReference type="InterPro" id="IPR000192">
    <property type="entry name" value="Aminotrans_V_dom"/>
</dbReference>
<dbReference type="InterPro" id="IPR015421">
    <property type="entry name" value="PyrdxlP-dep_Trfase_major"/>
</dbReference>
<evidence type="ECO:0000256" key="7">
    <source>
        <dbReference type="ARBA" id="ARBA00023014"/>
    </source>
</evidence>
<keyword evidence="11" id="KW-1185">Reference proteome</keyword>
<evidence type="ECO:0000256" key="6">
    <source>
        <dbReference type="ARBA" id="ARBA00023004"/>
    </source>
</evidence>
<dbReference type="InterPro" id="IPR016454">
    <property type="entry name" value="Cysteine_dSase"/>
</dbReference>
<evidence type="ECO:0000256" key="3">
    <source>
        <dbReference type="ARBA" id="ARBA00022679"/>
    </source>
</evidence>
<dbReference type="Gene3D" id="1.10.260.50">
    <property type="match status" value="1"/>
</dbReference>
<reference evidence="10 11" key="1">
    <citation type="submission" date="2016-10" db="EMBL/GenBank/DDBJ databases">
        <authorList>
            <person name="Varghese N."/>
            <person name="Submissions S."/>
        </authorList>
    </citation>
    <scope>NUCLEOTIDE SEQUENCE [LARGE SCALE GENOMIC DNA]</scope>
    <source>
        <strain evidence="10 11">GMCC 1.11211</strain>
    </source>
</reference>
<keyword evidence="4" id="KW-0479">Metal-binding</keyword>
<dbReference type="Proteomes" id="UP000199681">
    <property type="component" value="Unassembled WGS sequence"/>
</dbReference>
<evidence type="ECO:0000256" key="8">
    <source>
        <dbReference type="ARBA" id="ARBA00050776"/>
    </source>
</evidence>
<dbReference type="Gene3D" id="3.40.640.10">
    <property type="entry name" value="Type I PLP-dependent aspartate aminotransferase-like (Major domain)"/>
    <property type="match status" value="1"/>
</dbReference>
<name>A0ABY1EHB5_9MICO</name>
<dbReference type="PIRSF" id="PIRSF005572">
    <property type="entry name" value="NifS"/>
    <property type="match status" value="1"/>
</dbReference>
<evidence type="ECO:0000256" key="2">
    <source>
        <dbReference type="ARBA" id="ARBA00006490"/>
    </source>
</evidence>
<evidence type="ECO:0000256" key="1">
    <source>
        <dbReference type="ARBA" id="ARBA00001933"/>
    </source>
</evidence>
<keyword evidence="3" id="KW-0808">Transferase</keyword>
<dbReference type="PANTHER" id="PTHR11601">
    <property type="entry name" value="CYSTEINE DESULFURYLASE FAMILY MEMBER"/>
    <property type="match status" value="1"/>
</dbReference>
<comment type="caution">
    <text evidence="10">The sequence shown here is derived from an EMBL/GenBank/DDBJ whole genome shotgun (WGS) entry which is preliminary data.</text>
</comment>
<dbReference type="SUPFAM" id="SSF53383">
    <property type="entry name" value="PLP-dependent transferases"/>
    <property type="match status" value="1"/>
</dbReference>
<keyword evidence="7" id="KW-0411">Iron-sulfur</keyword>